<comment type="subcellular location">
    <subcellularLocation>
        <location evidence="1">Cell projection</location>
        <location evidence="1">Microvillus membrane</location>
        <topology evidence="1">Multi-pass membrane protein</topology>
    </subcellularLocation>
</comment>
<protein>
    <submittedName>
        <fullName evidence="8">Prominin-1-A-like protein</fullName>
    </submittedName>
</protein>
<comment type="similarity">
    <text evidence="2">Belongs to the prominin family.</text>
</comment>
<evidence type="ECO:0000256" key="4">
    <source>
        <dbReference type="ARBA" id="ARBA00022989"/>
    </source>
</evidence>
<keyword evidence="9" id="KW-1185">Reference proteome</keyword>
<keyword evidence="4" id="KW-1133">Transmembrane helix</keyword>
<keyword evidence="5" id="KW-0472">Membrane</keyword>
<keyword evidence="7" id="KW-0175">Coiled coil</keyword>
<accession>A0AAD3RDM3</accession>
<evidence type="ECO:0000256" key="2">
    <source>
        <dbReference type="ARBA" id="ARBA00006058"/>
    </source>
</evidence>
<evidence type="ECO:0000256" key="6">
    <source>
        <dbReference type="ARBA" id="ARBA00023180"/>
    </source>
</evidence>
<keyword evidence="3" id="KW-0812">Transmembrane</keyword>
<evidence type="ECO:0000256" key="3">
    <source>
        <dbReference type="ARBA" id="ARBA00022692"/>
    </source>
</evidence>
<dbReference type="AlphaFoldDB" id="A0AAD3RDM3"/>
<dbReference type="GO" id="GO:0009986">
    <property type="term" value="C:cell surface"/>
    <property type="evidence" value="ECO:0007669"/>
    <property type="project" value="TreeGrafter"/>
</dbReference>
<dbReference type="PANTHER" id="PTHR22730">
    <property type="entry name" value="PROMININ PROM PROTEIN"/>
    <property type="match status" value="1"/>
</dbReference>
<evidence type="ECO:0000256" key="7">
    <source>
        <dbReference type="SAM" id="Coils"/>
    </source>
</evidence>
<gene>
    <name evidence="8" type="ORF">AKAME5_001788400</name>
</gene>
<feature type="non-terminal residue" evidence="8">
    <location>
        <position position="1"/>
    </location>
</feature>
<evidence type="ECO:0000313" key="8">
    <source>
        <dbReference type="EMBL" id="GLD66494.1"/>
    </source>
</evidence>
<dbReference type="Proteomes" id="UP001279410">
    <property type="component" value="Unassembled WGS sequence"/>
</dbReference>
<dbReference type="GO" id="GO:0071914">
    <property type="term" value="C:prominosome"/>
    <property type="evidence" value="ECO:0007669"/>
    <property type="project" value="TreeGrafter"/>
</dbReference>
<reference evidence="8" key="1">
    <citation type="submission" date="2022-08" db="EMBL/GenBank/DDBJ databases">
        <title>Genome sequencing of akame (Lates japonicus).</title>
        <authorList>
            <person name="Hashiguchi Y."/>
            <person name="Takahashi H."/>
        </authorList>
    </citation>
    <scope>NUCLEOTIDE SEQUENCE</scope>
    <source>
        <strain evidence="8">Kochi</strain>
    </source>
</reference>
<feature type="coiled-coil region" evidence="7">
    <location>
        <begin position="60"/>
        <end position="87"/>
    </location>
</feature>
<dbReference type="GO" id="GO:0015485">
    <property type="term" value="F:cholesterol binding"/>
    <property type="evidence" value="ECO:0007669"/>
    <property type="project" value="TreeGrafter"/>
</dbReference>
<feature type="non-terminal residue" evidence="8">
    <location>
        <position position="163"/>
    </location>
</feature>
<dbReference type="PANTHER" id="PTHR22730:SF4">
    <property type="entry name" value="PROMININ-1-A-LIKE"/>
    <property type="match status" value="1"/>
</dbReference>
<proteinExistence type="inferred from homology"/>
<organism evidence="8 9">
    <name type="scientific">Lates japonicus</name>
    <name type="common">Japanese lates</name>
    <dbReference type="NCBI Taxonomy" id="270547"/>
    <lineage>
        <taxon>Eukaryota</taxon>
        <taxon>Metazoa</taxon>
        <taxon>Chordata</taxon>
        <taxon>Craniata</taxon>
        <taxon>Vertebrata</taxon>
        <taxon>Euteleostomi</taxon>
        <taxon>Actinopterygii</taxon>
        <taxon>Neopterygii</taxon>
        <taxon>Teleostei</taxon>
        <taxon>Neoteleostei</taxon>
        <taxon>Acanthomorphata</taxon>
        <taxon>Carangaria</taxon>
        <taxon>Carangaria incertae sedis</taxon>
        <taxon>Centropomidae</taxon>
        <taxon>Lates</taxon>
    </lineage>
</organism>
<dbReference type="Pfam" id="PF05478">
    <property type="entry name" value="Prominin"/>
    <property type="match status" value="1"/>
</dbReference>
<sequence length="163" mass="18303">QVRYVVDESYKTIEEVTRNLDDIGPQLGTEIKERFNETLGPALRSVRLLNQEIIITTAKLDTLNSSLARLQSSVDHIQANITAVKNRINQTLSNPNCTDCENRKPGLEKLTLDISLTSPSLNEFQSAVDEVNRIDLTSKIKEVEDYFNSIPQKVTDDTKGVVQ</sequence>
<evidence type="ECO:0000256" key="5">
    <source>
        <dbReference type="ARBA" id="ARBA00023136"/>
    </source>
</evidence>
<keyword evidence="6" id="KW-0325">Glycoprotein</keyword>
<dbReference type="GO" id="GO:0005929">
    <property type="term" value="C:cilium"/>
    <property type="evidence" value="ECO:0007669"/>
    <property type="project" value="TreeGrafter"/>
</dbReference>
<name>A0AAD3RDM3_LATJO</name>
<dbReference type="GO" id="GO:0031528">
    <property type="term" value="C:microvillus membrane"/>
    <property type="evidence" value="ECO:0007669"/>
    <property type="project" value="UniProtKB-SubCell"/>
</dbReference>
<dbReference type="GO" id="GO:0016324">
    <property type="term" value="C:apical plasma membrane"/>
    <property type="evidence" value="ECO:0007669"/>
    <property type="project" value="TreeGrafter"/>
</dbReference>
<dbReference type="EMBL" id="BRZM01000094">
    <property type="protein sequence ID" value="GLD66494.1"/>
    <property type="molecule type" value="Genomic_DNA"/>
</dbReference>
<comment type="caution">
    <text evidence="8">The sequence shown here is derived from an EMBL/GenBank/DDBJ whole genome shotgun (WGS) entry which is preliminary data.</text>
</comment>
<evidence type="ECO:0000313" key="9">
    <source>
        <dbReference type="Proteomes" id="UP001279410"/>
    </source>
</evidence>
<evidence type="ECO:0000256" key="1">
    <source>
        <dbReference type="ARBA" id="ARBA00004475"/>
    </source>
</evidence>
<dbReference type="InterPro" id="IPR008795">
    <property type="entry name" value="Prominin"/>
</dbReference>